<feature type="non-terminal residue" evidence="2">
    <location>
        <position position="1"/>
    </location>
</feature>
<dbReference type="Proteomes" id="UP000789901">
    <property type="component" value="Unassembled WGS sequence"/>
</dbReference>
<proteinExistence type="predicted"/>
<protein>
    <submittedName>
        <fullName evidence="2">43297_t:CDS:1</fullName>
    </submittedName>
</protein>
<sequence>ENKENKEKQTREQENKIVEPPLSWDEQVDNEITTLSDIMNTTDIKWSEHIESIPEAKSTQVIDAKSSNTNEIKADNILDCEDFIEDLDFIEEC</sequence>
<feature type="non-terminal residue" evidence="2">
    <location>
        <position position="93"/>
    </location>
</feature>
<name>A0ABN7X315_GIGMA</name>
<evidence type="ECO:0000256" key="1">
    <source>
        <dbReference type="SAM" id="MobiDB-lite"/>
    </source>
</evidence>
<evidence type="ECO:0000313" key="2">
    <source>
        <dbReference type="EMBL" id="CAG8846898.1"/>
    </source>
</evidence>
<feature type="region of interest" description="Disordered" evidence="1">
    <location>
        <begin position="1"/>
        <end position="24"/>
    </location>
</feature>
<feature type="compositionally biased region" description="Basic and acidic residues" evidence="1">
    <location>
        <begin position="1"/>
        <end position="17"/>
    </location>
</feature>
<comment type="caution">
    <text evidence="2">The sequence shown here is derived from an EMBL/GenBank/DDBJ whole genome shotgun (WGS) entry which is preliminary data.</text>
</comment>
<evidence type="ECO:0000313" key="3">
    <source>
        <dbReference type="Proteomes" id="UP000789901"/>
    </source>
</evidence>
<accession>A0ABN7X315</accession>
<gene>
    <name evidence="2" type="ORF">GMARGA_LOCUS38394</name>
</gene>
<dbReference type="EMBL" id="CAJVQB010085423">
    <property type="protein sequence ID" value="CAG8846898.1"/>
    <property type="molecule type" value="Genomic_DNA"/>
</dbReference>
<organism evidence="2 3">
    <name type="scientific">Gigaspora margarita</name>
    <dbReference type="NCBI Taxonomy" id="4874"/>
    <lineage>
        <taxon>Eukaryota</taxon>
        <taxon>Fungi</taxon>
        <taxon>Fungi incertae sedis</taxon>
        <taxon>Mucoromycota</taxon>
        <taxon>Glomeromycotina</taxon>
        <taxon>Glomeromycetes</taxon>
        <taxon>Diversisporales</taxon>
        <taxon>Gigasporaceae</taxon>
        <taxon>Gigaspora</taxon>
    </lineage>
</organism>
<reference evidence="2 3" key="1">
    <citation type="submission" date="2021-06" db="EMBL/GenBank/DDBJ databases">
        <authorList>
            <person name="Kallberg Y."/>
            <person name="Tangrot J."/>
            <person name="Rosling A."/>
        </authorList>
    </citation>
    <scope>NUCLEOTIDE SEQUENCE [LARGE SCALE GENOMIC DNA]</scope>
    <source>
        <strain evidence="2 3">120-4 pot B 10/14</strain>
    </source>
</reference>
<keyword evidence="3" id="KW-1185">Reference proteome</keyword>